<dbReference type="HOGENOM" id="CLU_3237236_0_0_6"/>
<dbReference type="STRING" id="1129794.C427_4634"/>
<name>K7A8B9_9ALTE</name>
<dbReference type="EMBL" id="CP003837">
    <property type="protein sequence ID" value="AGH46733.1"/>
    <property type="molecule type" value="Genomic_DNA"/>
</dbReference>
<sequence>MRLIKLCKTFYEYLINERLIIVGIEAGDVVHMKGTSLKRFSTT</sequence>
<gene>
    <name evidence="1" type="ORF">C427_4634</name>
</gene>
<evidence type="ECO:0000313" key="2">
    <source>
        <dbReference type="Proteomes" id="UP000011864"/>
    </source>
</evidence>
<reference evidence="1 2" key="1">
    <citation type="journal article" date="2013" name="Genome Announc.">
        <title>Complete Genome Sequence of Glaciecola psychrophila Strain 170T.</title>
        <authorList>
            <person name="Yin J."/>
            <person name="Chen J."/>
            <person name="Liu G."/>
            <person name="Yu Y."/>
            <person name="Song L."/>
            <person name="Wang X."/>
            <person name="Qu X."/>
        </authorList>
    </citation>
    <scope>NUCLEOTIDE SEQUENCE [LARGE SCALE GENOMIC DNA]</scope>
    <source>
        <strain evidence="1 2">170</strain>
    </source>
</reference>
<dbReference type="Proteomes" id="UP000011864">
    <property type="component" value="Chromosome"/>
</dbReference>
<dbReference type="PATRIC" id="fig|1129794.4.peg.4614"/>
<protein>
    <submittedName>
        <fullName evidence="1">Uncharacterized protein</fullName>
    </submittedName>
</protein>
<dbReference type="AlphaFoldDB" id="K7A8B9"/>
<keyword evidence="2" id="KW-1185">Reference proteome</keyword>
<dbReference type="KEGG" id="gps:C427_4634"/>
<organism evidence="1 2">
    <name type="scientific">Paraglaciecola psychrophila 170</name>
    <dbReference type="NCBI Taxonomy" id="1129794"/>
    <lineage>
        <taxon>Bacteria</taxon>
        <taxon>Pseudomonadati</taxon>
        <taxon>Pseudomonadota</taxon>
        <taxon>Gammaproteobacteria</taxon>
        <taxon>Alteromonadales</taxon>
        <taxon>Alteromonadaceae</taxon>
        <taxon>Paraglaciecola</taxon>
    </lineage>
</organism>
<evidence type="ECO:0000313" key="1">
    <source>
        <dbReference type="EMBL" id="AGH46733.1"/>
    </source>
</evidence>
<accession>K7A8B9</accession>
<proteinExistence type="predicted"/>